<evidence type="ECO:0000256" key="3">
    <source>
        <dbReference type="ARBA" id="ARBA00022723"/>
    </source>
</evidence>
<dbReference type="EMBL" id="VLLK01000001">
    <property type="protein sequence ID" value="TWJ09285.1"/>
    <property type="molecule type" value="Genomic_DNA"/>
</dbReference>
<comment type="similarity">
    <text evidence="1">Belongs to the peptidase M20A family.</text>
</comment>
<keyword evidence="2" id="KW-0645">Protease</keyword>
<evidence type="ECO:0000256" key="6">
    <source>
        <dbReference type="SAM" id="SignalP"/>
    </source>
</evidence>
<dbReference type="GO" id="GO:0046872">
    <property type="term" value="F:metal ion binding"/>
    <property type="evidence" value="ECO:0007669"/>
    <property type="project" value="UniProtKB-KW"/>
</dbReference>
<evidence type="ECO:0000313" key="8">
    <source>
        <dbReference type="EMBL" id="TWJ09285.1"/>
    </source>
</evidence>
<gene>
    <name evidence="8" type="ORF">JN10_0914</name>
</gene>
<reference evidence="8 9" key="1">
    <citation type="submission" date="2019-07" db="EMBL/GenBank/DDBJ databases">
        <title>Genomic Encyclopedia of Archaeal and Bacterial Type Strains, Phase II (KMG-II): from individual species to whole genera.</title>
        <authorList>
            <person name="Goeker M."/>
        </authorList>
    </citation>
    <scope>NUCLEOTIDE SEQUENCE [LARGE SCALE GENOMIC DNA]</scope>
    <source>
        <strain evidence="8 9">ATCC BAA-2084</strain>
    </source>
</reference>
<keyword evidence="6" id="KW-0732">Signal</keyword>
<keyword evidence="9" id="KW-1185">Reference proteome</keyword>
<keyword evidence="5" id="KW-0862">Zinc</keyword>
<evidence type="ECO:0000256" key="4">
    <source>
        <dbReference type="ARBA" id="ARBA00022801"/>
    </source>
</evidence>
<evidence type="ECO:0000256" key="5">
    <source>
        <dbReference type="ARBA" id="ARBA00022833"/>
    </source>
</evidence>
<dbReference type="InterPro" id="IPR002933">
    <property type="entry name" value="Peptidase_M20"/>
</dbReference>
<keyword evidence="4" id="KW-0378">Hydrolase</keyword>
<keyword evidence="3" id="KW-0479">Metal-binding</keyword>
<dbReference type="Pfam" id="PF07687">
    <property type="entry name" value="M20_dimer"/>
    <property type="match status" value="1"/>
</dbReference>
<dbReference type="AlphaFoldDB" id="A0A562UUI5"/>
<feature type="domain" description="Peptidase M20 dimerisation" evidence="7">
    <location>
        <begin position="226"/>
        <end position="369"/>
    </location>
</feature>
<dbReference type="NCBIfam" id="NF006596">
    <property type="entry name" value="PRK09133.1"/>
    <property type="match status" value="1"/>
</dbReference>
<dbReference type="GO" id="GO:0006508">
    <property type="term" value="P:proteolysis"/>
    <property type="evidence" value="ECO:0007669"/>
    <property type="project" value="UniProtKB-KW"/>
</dbReference>
<dbReference type="PANTHER" id="PTHR45962:SF1">
    <property type="entry name" value="N-FATTY-ACYL-AMINO ACID SYNTHASE_HYDROLASE PM20D1"/>
    <property type="match status" value="1"/>
</dbReference>
<comment type="caution">
    <text evidence="8">The sequence shown here is derived from an EMBL/GenBank/DDBJ whole genome shotgun (WGS) entry which is preliminary data.</text>
</comment>
<dbReference type="Gene3D" id="3.40.630.10">
    <property type="entry name" value="Zn peptidases"/>
    <property type="match status" value="1"/>
</dbReference>
<feature type="signal peptide" evidence="6">
    <location>
        <begin position="1"/>
        <end position="23"/>
    </location>
</feature>
<dbReference type="GO" id="GO:0008233">
    <property type="term" value="F:peptidase activity"/>
    <property type="evidence" value="ECO:0007669"/>
    <property type="project" value="UniProtKB-KW"/>
</dbReference>
<sequence>MKLKALTSTAAFMATMIAAPSSAHDGHIVDLTTEQQIALNIYEDIIGFRTARGHSQVPAMVTYLTAWLKGEGFADEDIMVTDYDSAGEPTQGLVVRYRGDGSSGRKPIVLLAHMDVVDALPEDWERPPFELIFEDDYFFGRGVMDNKFGVMNLTQTFLRLRREGWTPNRDLYLVFSGDEETGMVSTRAQAQWVAENVDPEFVLNSDAGGLALSNDYTPMAMRVQAAEKTYATWELTITNPGGHSSRPRSDNAIYELAEALGRIQDYKFPVRATDLTRSYFAALGETVPGELGEAMRTFSQNPKDVDAIATLQANPETVGTLGTTCIATMLRGGHAENALPQSATATVNCRIFPGEGAAATEATLRELTGNADIQFKLITDVTESPESQLRDDVRAALAKSLQARWGQEIPIIPYMESGGTDGMHYRTLGYDTVAIGGAGSRPQDMFAHGLNERMYVDAFLNGLDHWVIMLKELAGD</sequence>
<dbReference type="InterPro" id="IPR011650">
    <property type="entry name" value="Peptidase_M20_dimer"/>
</dbReference>
<dbReference type="Proteomes" id="UP000320547">
    <property type="component" value="Unassembled WGS sequence"/>
</dbReference>
<dbReference type="STRING" id="476157.GCA_001663155_02437"/>
<name>A0A562UUI5_9SPHN</name>
<evidence type="ECO:0000256" key="1">
    <source>
        <dbReference type="ARBA" id="ARBA00006247"/>
    </source>
</evidence>
<dbReference type="SUPFAM" id="SSF53187">
    <property type="entry name" value="Zn-dependent exopeptidases"/>
    <property type="match status" value="1"/>
</dbReference>
<dbReference type="RefSeq" id="WP_245638247.1">
    <property type="nucleotide sequence ID" value="NZ_CP015963.1"/>
</dbReference>
<dbReference type="InterPro" id="IPR036264">
    <property type="entry name" value="Bact_exopeptidase_dim_dom"/>
</dbReference>
<protein>
    <submittedName>
        <fullName evidence="8">Acetylornithine deacetylase/succinyl-diaminopimelate desuccinylase-like protein</fullName>
    </submittedName>
</protein>
<dbReference type="Gene3D" id="3.30.70.360">
    <property type="match status" value="1"/>
</dbReference>
<organism evidence="8 9">
    <name type="scientific">Altererythrobacter ishigakiensis</name>
    <dbReference type="NCBI Taxonomy" id="476157"/>
    <lineage>
        <taxon>Bacteria</taxon>
        <taxon>Pseudomonadati</taxon>
        <taxon>Pseudomonadota</taxon>
        <taxon>Alphaproteobacteria</taxon>
        <taxon>Sphingomonadales</taxon>
        <taxon>Erythrobacteraceae</taxon>
        <taxon>Altererythrobacter</taxon>
    </lineage>
</organism>
<proteinExistence type="inferred from homology"/>
<feature type="chain" id="PRO_5021910629" evidence="6">
    <location>
        <begin position="24"/>
        <end position="476"/>
    </location>
</feature>
<dbReference type="PANTHER" id="PTHR45962">
    <property type="entry name" value="N-FATTY-ACYL-AMINO ACID SYNTHASE/HYDROLASE PM20D1"/>
    <property type="match status" value="1"/>
</dbReference>
<dbReference type="Gene3D" id="1.10.150.900">
    <property type="match status" value="1"/>
</dbReference>
<accession>A0A562UUI5</accession>
<evidence type="ECO:0000313" key="9">
    <source>
        <dbReference type="Proteomes" id="UP000320547"/>
    </source>
</evidence>
<dbReference type="InterPro" id="IPR047177">
    <property type="entry name" value="Pept_M20A"/>
</dbReference>
<evidence type="ECO:0000259" key="7">
    <source>
        <dbReference type="Pfam" id="PF07687"/>
    </source>
</evidence>
<evidence type="ECO:0000256" key="2">
    <source>
        <dbReference type="ARBA" id="ARBA00022670"/>
    </source>
</evidence>
<dbReference type="SUPFAM" id="SSF55031">
    <property type="entry name" value="Bacterial exopeptidase dimerisation domain"/>
    <property type="match status" value="1"/>
</dbReference>
<dbReference type="Pfam" id="PF01546">
    <property type="entry name" value="Peptidase_M20"/>
    <property type="match status" value="1"/>
</dbReference>